<comment type="caution">
    <text evidence="1">The sequence shown here is derived from an EMBL/GenBank/DDBJ whole genome shotgun (WGS) entry which is preliminary data.</text>
</comment>
<dbReference type="EMBL" id="VVYX01000011">
    <property type="protein sequence ID" value="KAA5419569.1"/>
    <property type="molecule type" value="Genomic_DNA"/>
</dbReference>
<evidence type="ECO:0000313" key="2">
    <source>
        <dbReference type="Proteomes" id="UP000482653"/>
    </source>
</evidence>
<evidence type="ECO:0000313" key="1">
    <source>
        <dbReference type="EMBL" id="KAA5419569.1"/>
    </source>
</evidence>
<sequence length="303" mass="32101">MILPFCVAALVLAGCGSENDVNGNGTTAGRTPLQVTSGIQTRAHDDVWEAGDAIGIFSMHGSGESLSVEDSNRKYTTTSDATKGTFSPADAAQTIYFPTNGDTRDFIAYYPWQKTLGTDGRTYTVDVTDQKVQNLIDLLGAGKVTGKDKDHPQVALTFTHKLVKIALDIQAGNGLDNTALAGTGITLTGQRTNALYDVVAGGEVMIPEEGEETGIELLTAADGTAAEAIVLPVGDTEGMYLVFDIPDVGTFNWRVKDAPKSQSFEAGKKYIYTITVNRMSVEVESSVTDWQPGNGEGETGSAE</sequence>
<dbReference type="Pfam" id="PF13149">
    <property type="entry name" value="Mfa_like_1"/>
    <property type="match status" value="1"/>
</dbReference>
<gene>
    <name evidence="1" type="ORF">F2Y87_10100</name>
</gene>
<dbReference type="AlphaFoldDB" id="A0A6L3K3F6"/>
<dbReference type="CDD" id="cd13120">
    <property type="entry name" value="BF2867_like_N"/>
    <property type="match status" value="1"/>
</dbReference>
<name>A0A6L3K3F6_9BACE</name>
<reference evidence="1 2" key="1">
    <citation type="journal article" date="2019" name="Nat. Med.">
        <title>A library of human gut bacterial isolates paired with longitudinal multiomics data enables mechanistic microbiome research.</title>
        <authorList>
            <person name="Poyet M."/>
            <person name="Groussin M."/>
            <person name="Gibbons S.M."/>
            <person name="Avila-Pacheco J."/>
            <person name="Jiang X."/>
            <person name="Kearney S.M."/>
            <person name="Perrotta A.R."/>
            <person name="Berdy B."/>
            <person name="Zhao S."/>
            <person name="Lieberman T.D."/>
            <person name="Swanson P.K."/>
            <person name="Smith M."/>
            <person name="Roesemann S."/>
            <person name="Alexander J.E."/>
            <person name="Rich S.A."/>
            <person name="Livny J."/>
            <person name="Vlamakis H."/>
            <person name="Clish C."/>
            <person name="Bullock K."/>
            <person name="Deik A."/>
            <person name="Scott J."/>
            <person name="Pierce K.A."/>
            <person name="Xavier R.J."/>
            <person name="Alm E.J."/>
        </authorList>
    </citation>
    <scope>NUCLEOTIDE SEQUENCE [LARGE SCALE GENOMIC DNA]</scope>
    <source>
        <strain evidence="1 2">BIOML-A8</strain>
    </source>
</reference>
<dbReference type="Proteomes" id="UP000482653">
    <property type="component" value="Unassembled WGS sequence"/>
</dbReference>
<proteinExistence type="predicted"/>
<protein>
    <submittedName>
        <fullName evidence="1">Fimbrillin family protein</fullName>
    </submittedName>
</protein>
<dbReference type="InterPro" id="IPR025049">
    <property type="entry name" value="Mfa-like_1"/>
</dbReference>
<dbReference type="Gene3D" id="2.60.40.2630">
    <property type="match status" value="1"/>
</dbReference>
<accession>A0A6L3K3F6</accession>
<dbReference type="CDD" id="cd13121">
    <property type="entry name" value="BF2867_like_C"/>
    <property type="match status" value="1"/>
</dbReference>
<dbReference type="InterPro" id="IPR042278">
    <property type="entry name" value="Mfa-like_1_N"/>
</dbReference>
<organism evidence="1 2">
    <name type="scientific">Bacteroides cellulosilyticus</name>
    <dbReference type="NCBI Taxonomy" id="246787"/>
    <lineage>
        <taxon>Bacteria</taxon>
        <taxon>Pseudomonadati</taxon>
        <taxon>Bacteroidota</taxon>
        <taxon>Bacteroidia</taxon>
        <taxon>Bacteroidales</taxon>
        <taxon>Bacteroidaceae</taxon>
        <taxon>Bacteroides</taxon>
    </lineage>
</organism>
<dbReference type="Gene3D" id="2.60.40.2620">
    <property type="entry name" value="Fimbrillin-like"/>
    <property type="match status" value="1"/>
</dbReference>